<sequence length="156" mass="17450">MYKDWGVYLNEFPKSNRKSSQTCSASYATFQLRVVQAMDDSMDTDVNRPVQYADCKLNDGKTLDDAVTAEKAVAELVASVGLKGYGVNYILPYLGQTPSDHDFTSLVYFQNFMARGEMAFNYYKVAAEAEAITSEVYSCINSRSFAVKSLFTNWGN</sequence>
<dbReference type="EMBL" id="LICA01000578">
    <property type="protein sequence ID" value="KRO91201.1"/>
    <property type="molecule type" value="Genomic_DNA"/>
</dbReference>
<dbReference type="Proteomes" id="UP000051213">
    <property type="component" value="Unassembled WGS sequence"/>
</dbReference>
<evidence type="ECO:0000313" key="1">
    <source>
        <dbReference type="EMBL" id="KRO91201.1"/>
    </source>
</evidence>
<protein>
    <submittedName>
        <fullName evidence="1">Uncharacterized protein</fullName>
    </submittedName>
</protein>
<organism evidence="1 2">
    <name type="scientific">SAR92 bacterium BACL26 MAG-121220-bin70</name>
    <dbReference type="NCBI Taxonomy" id="1655626"/>
    <lineage>
        <taxon>Bacteria</taxon>
        <taxon>Pseudomonadati</taxon>
        <taxon>Pseudomonadota</taxon>
        <taxon>Gammaproteobacteria</taxon>
        <taxon>Cellvibrionales</taxon>
        <taxon>Porticoccaceae</taxon>
        <taxon>SAR92 clade</taxon>
    </lineage>
</organism>
<evidence type="ECO:0000313" key="2">
    <source>
        <dbReference type="Proteomes" id="UP000051213"/>
    </source>
</evidence>
<name>A0A0R2TVJ8_9GAMM</name>
<proteinExistence type="predicted"/>
<comment type="caution">
    <text evidence="1">The sequence shown here is derived from an EMBL/GenBank/DDBJ whole genome shotgun (WGS) entry which is preliminary data.</text>
</comment>
<dbReference type="AlphaFoldDB" id="A0A0R2TVJ8"/>
<accession>A0A0R2TVJ8</accession>
<reference evidence="1 2" key="1">
    <citation type="submission" date="2015-10" db="EMBL/GenBank/DDBJ databases">
        <title>Metagenome-Assembled Genomes uncover a global brackish microbiome.</title>
        <authorList>
            <person name="Hugerth L.W."/>
            <person name="Larsson J."/>
            <person name="Alneberg J."/>
            <person name="Lindh M.V."/>
            <person name="Legrand C."/>
            <person name="Pinhassi J."/>
            <person name="Andersson A.F."/>
        </authorList>
    </citation>
    <scope>NUCLEOTIDE SEQUENCE [LARGE SCALE GENOMIC DNA]</scope>
    <source>
        <strain evidence="1">BACL26 MAG-121220-bin70</strain>
    </source>
</reference>
<gene>
    <name evidence="1" type="ORF">ABS24_09390</name>
</gene>